<evidence type="ECO:0000313" key="3">
    <source>
        <dbReference type="Proteomes" id="UP000706926"/>
    </source>
</evidence>
<keyword evidence="1" id="KW-1133">Transmembrane helix</keyword>
<evidence type="ECO:0000256" key="1">
    <source>
        <dbReference type="SAM" id="Phobius"/>
    </source>
</evidence>
<evidence type="ECO:0000313" key="2">
    <source>
        <dbReference type="EMBL" id="MBP1897053.1"/>
    </source>
</evidence>
<protein>
    <submittedName>
        <fullName evidence="2">Uncharacterized protein</fullName>
    </submittedName>
</protein>
<dbReference type="EMBL" id="JAGGKI010000041">
    <property type="protein sequence ID" value="MBP1897053.1"/>
    <property type="molecule type" value="Genomic_DNA"/>
</dbReference>
<organism evidence="2 3">
    <name type="scientific">Paenibacillus lactis</name>
    <dbReference type="NCBI Taxonomy" id="228574"/>
    <lineage>
        <taxon>Bacteria</taxon>
        <taxon>Bacillati</taxon>
        <taxon>Bacillota</taxon>
        <taxon>Bacilli</taxon>
        <taxon>Bacillales</taxon>
        <taxon>Paenibacillaceae</taxon>
        <taxon>Paenibacillus</taxon>
    </lineage>
</organism>
<proteinExistence type="predicted"/>
<keyword evidence="3" id="KW-1185">Reference proteome</keyword>
<gene>
    <name evidence="2" type="ORF">J2Z18_006198</name>
</gene>
<keyword evidence="1" id="KW-0812">Transmembrane</keyword>
<name>A0ABS4FLD5_9BACL</name>
<sequence length="51" mass="5885">MSQSFQLVFKYFFSVGSGLGLGLIVSIGIPIALYLKFREAKPWQRKSKKYR</sequence>
<keyword evidence="1" id="KW-0472">Membrane</keyword>
<comment type="caution">
    <text evidence="2">The sequence shown here is derived from an EMBL/GenBank/DDBJ whole genome shotgun (WGS) entry which is preliminary data.</text>
</comment>
<feature type="transmembrane region" description="Helical" evidence="1">
    <location>
        <begin position="12"/>
        <end position="35"/>
    </location>
</feature>
<accession>A0ABS4FLD5</accession>
<reference evidence="2 3" key="1">
    <citation type="submission" date="2021-03" db="EMBL/GenBank/DDBJ databases">
        <title>Genomic Encyclopedia of Type Strains, Phase IV (KMG-IV): sequencing the most valuable type-strain genomes for metagenomic binning, comparative biology and taxonomic classification.</title>
        <authorList>
            <person name="Goeker M."/>
        </authorList>
    </citation>
    <scope>NUCLEOTIDE SEQUENCE [LARGE SCALE GENOMIC DNA]</scope>
    <source>
        <strain evidence="2 3">DSM 15596</strain>
    </source>
</reference>
<dbReference type="Proteomes" id="UP000706926">
    <property type="component" value="Unassembled WGS sequence"/>
</dbReference>